<dbReference type="InterPro" id="IPR035992">
    <property type="entry name" value="Ricin_B-like_lectins"/>
</dbReference>
<dbReference type="Gene3D" id="2.80.10.50">
    <property type="match status" value="1"/>
</dbReference>
<reference evidence="3" key="1">
    <citation type="submission" date="2020-11" db="EMBL/GenBank/DDBJ databases">
        <authorList>
            <consortium name="DOE Joint Genome Institute"/>
            <person name="Ahrendt S."/>
            <person name="Riley R."/>
            <person name="Andreopoulos W."/>
            <person name="Labutti K."/>
            <person name="Pangilinan J."/>
            <person name="Ruiz-Duenas F.J."/>
            <person name="Barrasa J.M."/>
            <person name="Sanchez-Garcia M."/>
            <person name="Camarero S."/>
            <person name="Miyauchi S."/>
            <person name="Serrano A."/>
            <person name="Linde D."/>
            <person name="Babiker R."/>
            <person name="Drula E."/>
            <person name="Ayuso-Fernandez I."/>
            <person name="Pacheco R."/>
            <person name="Padilla G."/>
            <person name="Ferreira P."/>
            <person name="Barriuso J."/>
            <person name="Kellner H."/>
            <person name="Castanera R."/>
            <person name="Alfaro M."/>
            <person name="Ramirez L."/>
            <person name="Pisabarro A.G."/>
            <person name="Kuo A."/>
            <person name="Tritt A."/>
            <person name="Lipzen A."/>
            <person name="He G."/>
            <person name="Yan M."/>
            <person name="Ng V."/>
            <person name="Cullen D."/>
            <person name="Martin F."/>
            <person name="Rosso M.-N."/>
            <person name="Henrissat B."/>
            <person name="Hibbett D."/>
            <person name="Martinez A.T."/>
            <person name="Grigoriev I.V."/>
        </authorList>
    </citation>
    <scope>NUCLEOTIDE SEQUENCE</scope>
    <source>
        <strain evidence="3">MF-IS2</strain>
    </source>
</reference>
<protein>
    <recommendedName>
        <fullName evidence="2">Ricin B lectin domain-containing protein</fullName>
    </recommendedName>
</protein>
<gene>
    <name evidence="3" type="ORF">P691DRAFT_763999</name>
</gene>
<dbReference type="PROSITE" id="PS50231">
    <property type="entry name" value="RICIN_B_LECTIN"/>
    <property type="match status" value="1"/>
</dbReference>
<dbReference type="Proteomes" id="UP000807342">
    <property type="component" value="Unassembled WGS sequence"/>
</dbReference>
<evidence type="ECO:0000259" key="2">
    <source>
        <dbReference type="SMART" id="SM00458"/>
    </source>
</evidence>
<dbReference type="InterPro" id="IPR000772">
    <property type="entry name" value="Ricin_B_lectin"/>
</dbReference>
<keyword evidence="4" id="KW-1185">Reference proteome</keyword>
<organism evidence="3 4">
    <name type="scientific">Macrolepiota fuliginosa MF-IS2</name>
    <dbReference type="NCBI Taxonomy" id="1400762"/>
    <lineage>
        <taxon>Eukaryota</taxon>
        <taxon>Fungi</taxon>
        <taxon>Dikarya</taxon>
        <taxon>Basidiomycota</taxon>
        <taxon>Agaricomycotina</taxon>
        <taxon>Agaricomycetes</taxon>
        <taxon>Agaricomycetidae</taxon>
        <taxon>Agaricales</taxon>
        <taxon>Agaricineae</taxon>
        <taxon>Agaricaceae</taxon>
        <taxon>Macrolepiota</taxon>
    </lineage>
</organism>
<evidence type="ECO:0000313" key="4">
    <source>
        <dbReference type="Proteomes" id="UP000807342"/>
    </source>
</evidence>
<dbReference type="OrthoDB" id="2499440at2759"/>
<dbReference type="Pfam" id="PF00652">
    <property type="entry name" value="Ricin_B_lectin"/>
    <property type="match status" value="1"/>
</dbReference>
<feature type="signal peptide" evidence="1">
    <location>
        <begin position="1"/>
        <end position="18"/>
    </location>
</feature>
<keyword evidence="1" id="KW-0732">Signal</keyword>
<dbReference type="AlphaFoldDB" id="A0A9P5X3I4"/>
<sequence length="167" mass="18701">MLAGFSVLLPLLATTAVAQFLSPFPDGYFYIRNNASGTVLDVYENSKKDDASVVGYELKKTGPDNQLWKYEAPGFLVNKNSELLLEVFVLDTPIPGRPLIQAPKLTMVNQLWTYDSSTKQLRLSGDPTICVIISKDQFTDRKPILPKAMTALCIPRNEDQKWDFVKA</sequence>
<dbReference type="EMBL" id="MU151440">
    <property type="protein sequence ID" value="KAF9443732.1"/>
    <property type="molecule type" value="Genomic_DNA"/>
</dbReference>
<dbReference type="SUPFAM" id="SSF50370">
    <property type="entry name" value="Ricin B-like lectins"/>
    <property type="match status" value="1"/>
</dbReference>
<comment type="caution">
    <text evidence="3">The sequence shown here is derived from an EMBL/GenBank/DDBJ whole genome shotgun (WGS) entry which is preliminary data.</text>
</comment>
<evidence type="ECO:0000313" key="3">
    <source>
        <dbReference type="EMBL" id="KAF9443732.1"/>
    </source>
</evidence>
<feature type="chain" id="PRO_5040205472" description="Ricin B lectin domain-containing protein" evidence="1">
    <location>
        <begin position="19"/>
        <end position="167"/>
    </location>
</feature>
<accession>A0A9P5X3I4</accession>
<name>A0A9P5X3I4_9AGAR</name>
<feature type="domain" description="Ricin B lectin" evidence="2">
    <location>
        <begin position="26"/>
        <end position="165"/>
    </location>
</feature>
<proteinExistence type="predicted"/>
<dbReference type="SMART" id="SM00458">
    <property type="entry name" value="RICIN"/>
    <property type="match status" value="1"/>
</dbReference>
<evidence type="ECO:0000256" key="1">
    <source>
        <dbReference type="SAM" id="SignalP"/>
    </source>
</evidence>